<keyword evidence="3" id="KW-1185">Reference proteome</keyword>
<evidence type="ECO:0000313" key="3">
    <source>
        <dbReference type="Proteomes" id="UP000291084"/>
    </source>
</evidence>
<dbReference type="Proteomes" id="UP000291084">
    <property type="component" value="Chromosome 2"/>
</dbReference>
<proteinExistence type="predicted"/>
<feature type="non-terminal residue" evidence="2">
    <location>
        <position position="1"/>
    </location>
</feature>
<protein>
    <submittedName>
        <fullName evidence="2">Uncharacterized protein</fullName>
    </submittedName>
</protein>
<feature type="compositionally biased region" description="Basic residues" evidence="1">
    <location>
        <begin position="92"/>
        <end position="105"/>
    </location>
</feature>
<evidence type="ECO:0000256" key="1">
    <source>
        <dbReference type="SAM" id="MobiDB-lite"/>
    </source>
</evidence>
<dbReference type="EMBL" id="AP015035">
    <property type="protein sequence ID" value="BAT78846.1"/>
    <property type="molecule type" value="Genomic_DNA"/>
</dbReference>
<reference evidence="2 3" key="1">
    <citation type="journal article" date="2015" name="Sci. Rep.">
        <title>The power of single molecule real-time sequencing technology in the de novo assembly of a eukaryotic genome.</title>
        <authorList>
            <person name="Sakai H."/>
            <person name="Naito K."/>
            <person name="Ogiso-Tanaka E."/>
            <person name="Takahashi Y."/>
            <person name="Iseki K."/>
            <person name="Muto C."/>
            <person name="Satou K."/>
            <person name="Teruya K."/>
            <person name="Shiroma A."/>
            <person name="Shimoji M."/>
            <person name="Hirano T."/>
            <person name="Itoh T."/>
            <person name="Kaga A."/>
            <person name="Tomooka N."/>
        </authorList>
    </citation>
    <scope>NUCLEOTIDE SEQUENCE [LARGE SCALE GENOMIC DNA]</scope>
    <source>
        <strain evidence="3">cv. Shumari</strain>
    </source>
</reference>
<organism evidence="2 3">
    <name type="scientific">Vigna angularis var. angularis</name>
    <dbReference type="NCBI Taxonomy" id="157739"/>
    <lineage>
        <taxon>Eukaryota</taxon>
        <taxon>Viridiplantae</taxon>
        <taxon>Streptophyta</taxon>
        <taxon>Embryophyta</taxon>
        <taxon>Tracheophyta</taxon>
        <taxon>Spermatophyta</taxon>
        <taxon>Magnoliopsida</taxon>
        <taxon>eudicotyledons</taxon>
        <taxon>Gunneridae</taxon>
        <taxon>Pentapetalae</taxon>
        <taxon>rosids</taxon>
        <taxon>fabids</taxon>
        <taxon>Fabales</taxon>
        <taxon>Fabaceae</taxon>
        <taxon>Papilionoideae</taxon>
        <taxon>50 kb inversion clade</taxon>
        <taxon>NPAAA clade</taxon>
        <taxon>indigoferoid/millettioid clade</taxon>
        <taxon>Phaseoleae</taxon>
        <taxon>Vigna</taxon>
    </lineage>
</organism>
<evidence type="ECO:0000313" key="2">
    <source>
        <dbReference type="EMBL" id="BAT78846.1"/>
    </source>
</evidence>
<name>A0A0S3REC1_PHAAN</name>
<sequence>EEEEGDNFVISSLLWRCRKEKGRCKKKEPQLFYLSLFHCFFFCKARPQLKRAIRPNWHKPSLPLPKSTRDSTANHHRLLHLCHHQQPPQRQTKQKTVQRARKPKT</sequence>
<dbReference type="AlphaFoldDB" id="A0A0S3REC1"/>
<feature type="region of interest" description="Disordered" evidence="1">
    <location>
        <begin position="56"/>
        <end position="105"/>
    </location>
</feature>
<feature type="compositionally biased region" description="Basic residues" evidence="1">
    <location>
        <begin position="74"/>
        <end position="83"/>
    </location>
</feature>
<accession>A0A0S3REC1</accession>
<gene>
    <name evidence="2" type="primary">Vigan.02G159200</name>
    <name evidence="2" type="ORF">VIGAN_02159200</name>
</gene>